<dbReference type="Proteomes" id="UP000593663">
    <property type="component" value="Chromosome 1"/>
</dbReference>
<accession>A0A4Q4J3U8</accession>
<evidence type="ECO:0000256" key="1">
    <source>
        <dbReference type="SAM" id="MobiDB-lite"/>
    </source>
</evidence>
<feature type="compositionally biased region" description="Basic and acidic residues" evidence="1">
    <location>
        <begin position="1"/>
        <end position="37"/>
    </location>
</feature>
<dbReference type="EMBL" id="CP060035">
    <property type="protein sequence ID" value="QOT70142.1"/>
    <property type="molecule type" value="Genomic_DNA"/>
</dbReference>
<evidence type="ECO:0000313" key="3">
    <source>
        <dbReference type="Proteomes" id="UP000593663"/>
    </source>
</evidence>
<feature type="compositionally biased region" description="Basic and acidic residues" evidence="1">
    <location>
        <begin position="68"/>
        <end position="82"/>
    </location>
</feature>
<name>A0A4Q4J3U8_SPHSA</name>
<evidence type="ECO:0000313" key="2">
    <source>
        <dbReference type="EMBL" id="QOT70142.1"/>
    </source>
</evidence>
<reference evidence="3" key="1">
    <citation type="submission" date="2020-08" db="EMBL/GenBank/DDBJ databases">
        <title>Complete genome sequence of Sphingobium barthaii strain KK22, a high-molecular-weight polycyclic aromatic hydrocarbon-degrading soil bacterium.</title>
        <authorList>
            <person name="Mori J.F."/>
            <person name="Kanaly R.A."/>
        </authorList>
    </citation>
    <scope>NUCLEOTIDE SEQUENCE [LARGE SCALE GENOMIC DNA]</scope>
    <source>
        <strain evidence="3">KK22</strain>
    </source>
</reference>
<feature type="region of interest" description="Disordered" evidence="1">
    <location>
        <begin position="1"/>
        <end position="82"/>
    </location>
</feature>
<gene>
    <name evidence="2" type="ORF">H5V43_08100</name>
</gene>
<protein>
    <submittedName>
        <fullName evidence="2">Uncharacterized protein</fullName>
    </submittedName>
</protein>
<organism evidence="2 3">
    <name type="scientific">Sphingobium fuliginis (strain ATCC 27551)</name>
    <dbReference type="NCBI Taxonomy" id="336203"/>
    <lineage>
        <taxon>Bacteria</taxon>
        <taxon>Pseudomonadati</taxon>
        <taxon>Pseudomonadota</taxon>
        <taxon>Alphaproteobacteria</taxon>
        <taxon>Sphingomonadales</taxon>
        <taxon>Sphingomonadaceae</taxon>
        <taxon>Sphingobium</taxon>
    </lineage>
</organism>
<proteinExistence type="predicted"/>
<dbReference type="AlphaFoldDB" id="A0A4Q4J3U8"/>
<sequence>MMSDKTDIRPNSREEADDRRPTDAQDHAVTTEEKLDEGLMDSMDASDPPSATAPGDHGDPVPSSGFPEGRDRPDGEDRKDGR</sequence>
<dbReference type="KEGG" id="sbar:H5V43_08100"/>
<dbReference type="RefSeq" id="WP_025551519.1">
    <property type="nucleotide sequence ID" value="NZ_BEWI01000031.1"/>
</dbReference>